<dbReference type="EMBL" id="AJAQ01000036">
    <property type="protein sequence ID" value="EOH90060.1"/>
    <property type="molecule type" value="Genomic_DNA"/>
</dbReference>
<dbReference type="InterPro" id="IPR023198">
    <property type="entry name" value="PGP-like_dom2"/>
</dbReference>
<reference evidence="1 2" key="1">
    <citation type="submission" date="2013-02" db="EMBL/GenBank/DDBJ databases">
        <title>The Genome Sequence of Enterococcus pallens BAA-351.</title>
        <authorList>
            <consortium name="The Broad Institute Genome Sequencing Platform"/>
            <consortium name="The Broad Institute Genome Sequencing Center for Infectious Disease"/>
            <person name="Earl A.M."/>
            <person name="Gilmore M.S."/>
            <person name="Lebreton F."/>
            <person name="Walker B."/>
            <person name="Young S.K."/>
            <person name="Zeng Q."/>
            <person name="Gargeya S."/>
            <person name="Fitzgerald M."/>
            <person name="Haas B."/>
            <person name="Abouelleil A."/>
            <person name="Alvarado L."/>
            <person name="Arachchi H.M."/>
            <person name="Berlin A.M."/>
            <person name="Chapman S.B."/>
            <person name="Dewar J."/>
            <person name="Goldberg J."/>
            <person name="Griggs A."/>
            <person name="Gujja S."/>
            <person name="Hansen M."/>
            <person name="Howarth C."/>
            <person name="Imamovic A."/>
            <person name="Larimer J."/>
            <person name="McCowan C."/>
            <person name="Murphy C."/>
            <person name="Neiman D."/>
            <person name="Pearson M."/>
            <person name="Priest M."/>
            <person name="Roberts A."/>
            <person name="Saif S."/>
            <person name="Shea T."/>
            <person name="Sisk P."/>
            <person name="Sykes S."/>
            <person name="Wortman J."/>
            <person name="Nusbaum C."/>
            <person name="Birren B."/>
        </authorList>
    </citation>
    <scope>NUCLEOTIDE SEQUENCE [LARGE SCALE GENOMIC DNA]</scope>
    <source>
        <strain evidence="1 2">ATCC BAA-351</strain>
    </source>
</reference>
<dbReference type="InterPro" id="IPR041492">
    <property type="entry name" value="HAD_2"/>
</dbReference>
<comment type="caution">
    <text evidence="1">The sequence shown here is derived from an EMBL/GenBank/DDBJ whole genome shotgun (WGS) entry which is preliminary data.</text>
</comment>
<dbReference type="InterPro" id="IPR050155">
    <property type="entry name" value="HAD-like_hydrolase_sf"/>
</dbReference>
<dbReference type="Gene3D" id="3.40.50.1000">
    <property type="entry name" value="HAD superfamily/HAD-like"/>
    <property type="match status" value="1"/>
</dbReference>
<sequence length="204" mass="23949">MKNFIWDFDGTLYDTYPVMMDALMKALEHFQVHLDRSEVYKTIKEESIRYLIHEQKLEETPFNQVFHYYEKRILTESYPFNDTKETLKSLKLRGGSHFILTHRTVDATCQLLKRDSLNTLITDIIGSDSGYPRKPDPTSLNVFIKKYGMDRRETLMIGDRKLDINAGKNAQVATCFYDQDHLDITVDATYVITHLREIPSLFHM</sequence>
<dbReference type="SFLD" id="SFLDG01129">
    <property type="entry name" value="C1.5:_HAD__Beta-PGM__Phosphata"/>
    <property type="match status" value="1"/>
</dbReference>
<gene>
    <name evidence="1" type="ORF">UAU_03889</name>
</gene>
<dbReference type="Gene3D" id="1.10.150.240">
    <property type="entry name" value="Putative phosphatase, domain 2"/>
    <property type="match status" value="1"/>
</dbReference>
<dbReference type="PATRIC" id="fig|1158607.3.peg.3870"/>
<dbReference type="GO" id="GO:0006281">
    <property type="term" value="P:DNA repair"/>
    <property type="evidence" value="ECO:0007669"/>
    <property type="project" value="TreeGrafter"/>
</dbReference>
<keyword evidence="1" id="KW-0378">Hydrolase</keyword>
<name>R2S3J1_9ENTE</name>
<dbReference type="Pfam" id="PF13419">
    <property type="entry name" value="HAD_2"/>
    <property type="match status" value="1"/>
</dbReference>
<protein>
    <submittedName>
        <fullName evidence="1">HAD hydrolase, family IA</fullName>
    </submittedName>
</protein>
<dbReference type="InterPro" id="IPR036412">
    <property type="entry name" value="HAD-like_sf"/>
</dbReference>
<dbReference type="GO" id="GO:0008967">
    <property type="term" value="F:phosphoglycolate phosphatase activity"/>
    <property type="evidence" value="ECO:0007669"/>
    <property type="project" value="TreeGrafter"/>
</dbReference>
<keyword evidence="2" id="KW-1185">Reference proteome</keyword>
<dbReference type="RefSeq" id="WP_010758836.1">
    <property type="nucleotide sequence ID" value="NZ_ASWD01000005.1"/>
</dbReference>
<dbReference type="eggNOG" id="COG0546">
    <property type="taxonomic scope" value="Bacteria"/>
</dbReference>
<accession>R2S3J1</accession>
<dbReference type="NCBIfam" id="TIGR01549">
    <property type="entry name" value="HAD-SF-IA-v1"/>
    <property type="match status" value="1"/>
</dbReference>
<dbReference type="SUPFAM" id="SSF56784">
    <property type="entry name" value="HAD-like"/>
    <property type="match status" value="1"/>
</dbReference>
<dbReference type="InterPro" id="IPR023214">
    <property type="entry name" value="HAD_sf"/>
</dbReference>
<dbReference type="PANTHER" id="PTHR43434:SF25">
    <property type="entry name" value="PHOSPHOGLYCOLATE PHOSPHATASE"/>
    <property type="match status" value="1"/>
</dbReference>
<dbReference type="HOGENOM" id="CLU_045011_19_5_9"/>
<organism evidence="1 2">
    <name type="scientific">Enterococcus pallens ATCC BAA-351</name>
    <dbReference type="NCBI Taxonomy" id="1158607"/>
    <lineage>
        <taxon>Bacteria</taxon>
        <taxon>Bacillati</taxon>
        <taxon>Bacillota</taxon>
        <taxon>Bacilli</taxon>
        <taxon>Lactobacillales</taxon>
        <taxon>Enterococcaceae</taxon>
        <taxon>Enterococcus</taxon>
    </lineage>
</organism>
<evidence type="ECO:0000313" key="2">
    <source>
        <dbReference type="Proteomes" id="UP000013782"/>
    </source>
</evidence>
<dbReference type="PANTHER" id="PTHR43434">
    <property type="entry name" value="PHOSPHOGLYCOLATE PHOSPHATASE"/>
    <property type="match status" value="1"/>
</dbReference>
<proteinExistence type="predicted"/>
<dbReference type="GO" id="GO:0005829">
    <property type="term" value="C:cytosol"/>
    <property type="evidence" value="ECO:0007669"/>
    <property type="project" value="TreeGrafter"/>
</dbReference>
<dbReference type="OrthoDB" id="9807630at2"/>
<evidence type="ECO:0000313" key="1">
    <source>
        <dbReference type="EMBL" id="EOH90060.1"/>
    </source>
</evidence>
<dbReference type="STRING" id="160454.RV10_GL002118"/>
<dbReference type="AlphaFoldDB" id="R2S3J1"/>
<dbReference type="InterPro" id="IPR006439">
    <property type="entry name" value="HAD-SF_hydro_IA"/>
</dbReference>
<dbReference type="Proteomes" id="UP000013782">
    <property type="component" value="Unassembled WGS sequence"/>
</dbReference>
<dbReference type="SFLD" id="SFLDS00003">
    <property type="entry name" value="Haloacid_Dehalogenase"/>
    <property type="match status" value="1"/>
</dbReference>